<dbReference type="EMBL" id="RBNI01026194">
    <property type="protein sequence ID" value="RUO95754.1"/>
    <property type="molecule type" value="Genomic_DNA"/>
</dbReference>
<keyword evidence="2" id="KW-1185">Reference proteome</keyword>
<comment type="caution">
    <text evidence="1">The sequence shown here is derived from an EMBL/GenBank/DDBJ whole genome shotgun (WGS) entry which is preliminary data.</text>
</comment>
<proteinExistence type="predicted"/>
<dbReference type="SMART" id="SM00226">
    <property type="entry name" value="LMWPc"/>
    <property type="match status" value="1"/>
</dbReference>
<dbReference type="Proteomes" id="UP000268093">
    <property type="component" value="Unassembled WGS sequence"/>
</dbReference>
<accession>A0A432ZZ55</accession>
<dbReference type="OrthoDB" id="2011805at2759"/>
<dbReference type="PANTHER" id="PTHR43428">
    <property type="entry name" value="ARSENATE REDUCTASE"/>
    <property type="match status" value="1"/>
</dbReference>
<sequence>MAQSRVLFVCRHNSCRSQIAEGFATYLGGSKSSQIPPIFSLVGSAALEGTSTVNPSAVSCMSDRGVDISSQYSKMIDDFLPSDFDIVISMCGCGATVPDVWKEGKRFEDWNVEDPTNKGAEEFVKAREEIESRVKELIASHMEGREPTYSLYVADACPISRKH</sequence>
<dbReference type="CDD" id="cd16345">
    <property type="entry name" value="LMWP_ArsC"/>
    <property type="match status" value="1"/>
</dbReference>
<dbReference type="Gene3D" id="3.40.50.2300">
    <property type="match status" value="1"/>
</dbReference>
<dbReference type="GO" id="GO:0046685">
    <property type="term" value="P:response to arsenic-containing substance"/>
    <property type="evidence" value="ECO:0007669"/>
    <property type="project" value="UniProtKB-KW"/>
</dbReference>
<evidence type="ECO:0000313" key="2">
    <source>
        <dbReference type="Proteomes" id="UP000268093"/>
    </source>
</evidence>
<dbReference type="AlphaFoldDB" id="A0A432ZZ55"/>
<evidence type="ECO:0000313" key="1">
    <source>
        <dbReference type="EMBL" id="RUO95754.1"/>
    </source>
</evidence>
<organism evidence="1 2">
    <name type="scientific">Jimgerdemannia flammicorona</name>
    <dbReference type="NCBI Taxonomy" id="994334"/>
    <lineage>
        <taxon>Eukaryota</taxon>
        <taxon>Fungi</taxon>
        <taxon>Fungi incertae sedis</taxon>
        <taxon>Mucoromycota</taxon>
        <taxon>Mucoromycotina</taxon>
        <taxon>Endogonomycetes</taxon>
        <taxon>Endogonales</taxon>
        <taxon>Endogonaceae</taxon>
        <taxon>Jimgerdemannia</taxon>
    </lineage>
</organism>
<dbReference type="SUPFAM" id="SSF52788">
    <property type="entry name" value="Phosphotyrosine protein phosphatases I"/>
    <property type="match status" value="1"/>
</dbReference>
<dbReference type="InterPro" id="IPR023485">
    <property type="entry name" value="Ptyr_pPase"/>
</dbReference>
<reference evidence="1 2" key="1">
    <citation type="journal article" date="2018" name="New Phytol.">
        <title>Phylogenomics of Endogonaceae and evolution of mycorrhizas within Mucoromycota.</title>
        <authorList>
            <person name="Chang Y."/>
            <person name="Desiro A."/>
            <person name="Na H."/>
            <person name="Sandor L."/>
            <person name="Lipzen A."/>
            <person name="Clum A."/>
            <person name="Barry K."/>
            <person name="Grigoriev I.V."/>
            <person name="Martin F.M."/>
            <person name="Stajich J.E."/>
            <person name="Smith M.E."/>
            <person name="Bonito G."/>
            <person name="Spatafora J.W."/>
        </authorList>
    </citation>
    <scope>NUCLEOTIDE SEQUENCE [LARGE SCALE GENOMIC DNA]</scope>
    <source>
        <strain evidence="1 2">GMNB39</strain>
    </source>
</reference>
<protein>
    <submittedName>
        <fullName evidence="1">Arsenate reductase</fullName>
    </submittedName>
</protein>
<dbReference type="Pfam" id="PF01451">
    <property type="entry name" value="LMWPc"/>
    <property type="match status" value="1"/>
</dbReference>
<name>A0A432ZZ55_9FUNG</name>
<dbReference type="PANTHER" id="PTHR43428:SF1">
    <property type="entry name" value="ARSENATE REDUCTASE"/>
    <property type="match status" value="1"/>
</dbReference>
<gene>
    <name evidence="1" type="ORF">BC936DRAFT_143306</name>
</gene>
<dbReference type="InterPro" id="IPR036196">
    <property type="entry name" value="Ptyr_pPase_sf"/>
</dbReference>